<feature type="region of interest" description="Disordered" evidence="2">
    <location>
        <begin position="344"/>
        <end position="439"/>
    </location>
</feature>
<name>A0AA88GM75_NAELO</name>
<evidence type="ECO:0000313" key="4">
    <source>
        <dbReference type="EMBL" id="KAG2383596.1"/>
    </source>
</evidence>
<gene>
    <name evidence="4" type="ORF">C9374_004267</name>
</gene>
<dbReference type="Pfam" id="PF00589">
    <property type="entry name" value="Phage_integrase"/>
    <property type="match status" value="1"/>
</dbReference>
<dbReference type="PROSITE" id="PS51898">
    <property type="entry name" value="TYR_RECOMBINASE"/>
    <property type="match status" value="1"/>
</dbReference>
<dbReference type="PANTHER" id="PTHR34605:SF4">
    <property type="entry name" value="DNA ADENINE METHYLTRANSFERASE"/>
    <property type="match status" value="1"/>
</dbReference>
<organism evidence="4 5">
    <name type="scientific">Naegleria lovaniensis</name>
    <name type="common">Amoeba</name>
    <dbReference type="NCBI Taxonomy" id="51637"/>
    <lineage>
        <taxon>Eukaryota</taxon>
        <taxon>Discoba</taxon>
        <taxon>Heterolobosea</taxon>
        <taxon>Tetramitia</taxon>
        <taxon>Eutetramitia</taxon>
        <taxon>Vahlkampfiidae</taxon>
        <taxon>Naegleria</taxon>
    </lineage>
</organism>
<feature type="compositionally biased region" description="Polar residues" evidence="2">
    <location>
        <begin position="372"/>
        <end position="385"/>
    </location>
</feature>
<evidence type="ECO:0000259" key="3">
    <source>
        <dbReference type="PROSITE" id="PS51898"/>
    </source>
</evidence>
<feature type="compositionally biased region" description="Polar residues" evidence="2">
    <location>
        <begin position="392"/>
        <end position="403"/>
    </location>
</feature>
<sequence>MARIWWKHNSQEGGSRMVRPQDCSNDQQWPPRTRRLNHHPQRSPFGTQEEWRVPTNNGLEEGQSWSGNRSLQDGNTRGGGEILEERVLGNQNRPRRRLFSYPNPSKFKKVARVHLERTNIPIYSPSIRTQSSTMDLHKGDETSCQKVAFRRNDHLYLHRRHFGARMFSRRMYGNYLKSHSRLKMVRLPNQGREMCTDTDSTNHISGNSFGFPTRIVQNSGGQTTDCNPIHHQNTNSIPPKIPSLTKMDLPSDWQTSIPFDCSPSHPSVPLSSPNQHDECSPSKRMESLDANHERSNERSDPITVSNSGEQRNTLRNGMEFSGRQYRRKSTRLWSPFKRAHSLRNVERRHENSPHQQSRIESSPHVLSDCHDSSSISTRDSVPSSNRQHDSSSLHTQGLWSSPSLGEHCKSNLDSPTETKMVNSQGFLHSVRKKSNRRSIVKTRPMGNLSRTFQSRGEELWPPRRRSLRKSQEFTYDYIQLLYEGKRRSYGTVGRFRGSKKLLCSPSWADVSVLASCYSEQSKGNIYRSYLAHRNLVSNLTKDIQKDNNVSKKFAQKLALVRTLKQQRLGLCSVGSGRCSLLDVKGLCLSVTLADTTLQEYTRVYAIFRGWLVCTHSDYNEHSMTDFVAYLLHVGKGYLIDKVEPSLKFFADLEGWQLLKDSLYYRVKTGALKLYNLCDRNPLQRDPVMADYIKNYITQFKPKTPNEVFNYNLTCALLVIGFRVLCRPSEISQLQWDDITFITEGRIKVNLAGHKTDKNARDTPMIVDPIKENPEFYPVAILTKYMNMVKKFKKNTSPLFSYRDNKFLSRQKVQSIIQSAIRKVKPEAKITGHSLRIGGATEMVKKGENMDAVKVAGRWKSDSSALLYMRKQALAEKNMSTTLMK</sequence>
<keyword evidence="1" id="KW-0233">DNA recombination</keyword>
<dbReference type="EMBL" id="PYSW02000020">
    <property type="protein sequence ID" value="KAG2383596.1"/>
    <property type="molecule type" value="Genomic_DNA"/>
</dbReference>
<comment type="caution">
    <text evidence="4">The sequence shown here is derived from an EMBL/GenBank/DDBJ whole genome shotgun (WGS) entry which is preliminary data.</text>
</comment>
<feature type="compositionally biased region" description="Basic residues" evidence="2">
    <location>
        <begin position="429"/>
        <end position="439"/>
    </location>
</feature>
<dbReference type="GO" id="GO:0003677">
    <property type="term" value="F:DNA binding"/>
    <property type="evidence" value="ECO:0007669"/>
    <property type="project" value="InterPro"/>
</dbReference>
<feature type="compositionally biased region" description="Basic residues" evidence="2">
    <location>
        <begin position="32"/>
        <end position="41"/>
    </location>
</feature>
<evidence type="ECO:0000256" key="2">
    <source>
        <dbReference type="SAM" id="MobiDB-lite"/>
    </source>
</evidence>
<dbReference type="RefSeq" id="XP_044549275.1">
    <property type="nucleotide sequence ID" value="XM_044693887.1"/>
</dbReference>
<dbReference type="InterPro" id="IPR011010">
    <property type="entry name" value="DNA_brk_join_enz"/>
</dbReference>
<protein>
    <recommendedName>
        <fullName evidence="3">Tyr recombinase domain-containing protein</fullName>
    </recommendedName>
</protein>
<dbReference type="AlphaFoldDB" id="A0AA88GM75"/>
<dbReference type="InterPro" id="IPR002104">
    <property type="entry name" value="Integrase_catalytic"/>
</dbReference>
<feature type="compositionally biased region" description="Basic and acidic residues" evidence="2">
    <location>
        <begin position="275"/>
        <end position="300"/>
    </location>
</feature>
<dbReference type="InterPro" id="IPR052925">
    <property type="entry name" value="Phage_Integrase-like_Recomb"/>
</dbReference>
<feature type="compositionally biased region" description="Low complexity" evidence="2">
    <location>
        <begin position="262"/>
        <end position="273"/>
    </location>
</feature>
<dbReference type="SUPFAM" id="SSF56349">
    <property type="entry name" value="DNA breaking-rejoining enzymes"/>
    <property type="match status" value="1"/>
</dbReference>
<feature type="compositionally biased region" description="Polar residues" evidence="2">
    <location>
        <begin position="216"/>
        <end position="237"/>
    </location>
</feature>
<dbReference type="GO" id="GO:0006310">
    <property type="term" value="P:DNA recombination"/>
    <property type="evidence" value="ECO:0007669"/>
    <property type="project" value="UniProtKB-KW"/>
</dbReference>
<reference evidence="4 5" key="1">
    <citation type="journal article" date="2018" name="BMC Genomics">
        <title>The genome of Naegleria lovaniensis, the basis for a comparative approach to unravel pathogenicity factors of the human pathogenic amoeba N. fowleri.</title>
        <authorList>
            <person name="Liechti N."/>
            <person name="Schurch N."/>
            <person name="Bruggmann R."/>
            <person name="Wittwer M."/>
        </authorList>
    </citation>
    <scope>NUCLEOTIDE SEQUENCE [LARGE SCALE GENOMIC DNA]</scope>
    <source>
        <strain evidence="4 5">ATCC 30569</strain>
    </source>
</reference>
<feature type="region of interest" description="Disordered" evidence="2">
    <location>
        <begin position="216"/>
        <end position="327"/>
    </location>
</feature>
<dbReference type="GO" id="GO:0015074">
    <property type="term" value="P:DNA integration"/>
    <property type="evidence" value="ECO:0007669"/>
    <property type="project" value="InterPro"/>
</dbReference>
<proteinExistence type="predicted"/>
<feature type="compositionally biased region" description="Polar residues" evidence="2">
    <location>
        <begin position="54"/>
        <end position="75"/>
    </location>
</feature>
<accession>A0AA88GM75</accession>
<feature type="compositionally biased region" description="Polar residues" evidence="2">
    <location>
        <begin position="411"/>
        <end position="426"/>
    </location>
</feature>
<dbReference type="GeneID" id="68096722"/>
<evidence type="ECO:0000256" key="1">
    <source>
        <dbReference type="ARBA" id="ARBA00023172"/>
    </source>
</evidence>
<feature type="region of interest" description="Disordered" evidence="2">
    <location>
        <begin position="1"/>
        <end position="89"/>
    </location>
</feature>
<feature type="domain" description="Tyr recombinase" evidence="3">
    <location>
        <begin position="691"/>
        <end position="884"/>
    </location>
</feature>
<dbReference type="Proteomes" id="UP000816034">
    <property type="component" value="Unassembled WGS sequence"/>
</dbReference>
<dbReference type="Gene3D" id="1.10.443.10">
    <property type="entry name" value="Intergrase catalytic core"/>
    <property type="match status" value="1"/>
</dbReference>
<keyword evidence="5" id="KW-1185">Reference proteome</keyword>
<evidence type="ECO:0000313" key="5">
    <source>
        <dbReference type="Proteomes" id="UP000816034"/>
    </source>
</evidence>
<dbReference type="InterPro" id="IPR013762">
    <property type="entry name" value="Integrase-like_cat_sf"/>
</dbReference>
<feature type="compositionally biased region" description="Polar residues" evidence="2">
    <location>
        <begin position="302"/>
        <end position="315"/>
    </location>
</feature>
<dbReference type="PANTHER" id="PTHR34605">
    <property type="entry name" value="PHAGE_INTEGRASE DOMAIN-CONTAINING PROTEIN"/>
    <property type="match status" value="1"/>
</dbReference>